<evidence type="ECO:0000313" key="2">
    <source>
        <dbReference type="Proteomes" id="UP000827426"/>
    </source>
</evidence>
<dbReference type="SUPFAM" id="SSF49899">
    <property type="entry name" value="Concanavalin A-like lectins/glucanases"/>
    <property type="match status" value="1"/>
</dbReference>
<accession>A0AAE7RUA1</accession>
<keyword evidence="2" id="KW-1185">Reference proteome</keyword>
<evidence type="ECO:0000313" key="1">
    <source>
        <dbReference type="EMBL" id="QWM89491.1"/>
    </source>
</evidence>
<gene>
    <name evidence="1" type="primary">gp_16175</name>
</gene>
<dbReference type="RefSeq" id="YP_010359063.1">
    <property type="nucleotide sequence ID" value="NC_062769.1"/>
</dbReference>
<reference evidence="1 2" key="1">
    <citation type="submission" date="2021-04" db="EMBL/GenBank/DDBJ databases">
        <authorList>
            <person name="Shkoporov A.N."/>
            <person name="Stockdale S.R."/>
            <person name="Guerin E."/>
            <person name="Ross R.P."/>
            <person name="Hill C."/>
        </authorList>
    </citation>
    <scope>NUCLEOTIDE SEQUENCE [LARGE SCALE GENOMIC DNA]</scope>
    <source>
        <strain evidence="2">cr36_1</strain>
    </source>
</reference>
<name>A0AAE7RUA1_9CAUD</name>
<dbReference type="Proteomes" id="UP000827426">
    <property type="component" value="Segment"/>
</dbReference>
<dbReference type="InterPro" id="IPR013320">
    <property type="entry name" value="ConA-like_dom_sf"/>
</dbReference>
<dbReference type="KEGG" id="vg:75690965"/>
<organism evidence="1 2">
    <name type="scientific">uncultured phage cr36_1</name>
    <dbReference type="NCBI Taxonomy" id="2986397"/>
    <lineage>
        <taxon>Viruses</taxon>
        <taxon>Duplodnaviria</taxon>
        <taxon>Heunggongvirae</taxon>
        <taxon>Uroviricota</taxon>
        <taxon>Caudoviricetes</taxon>
        <taxon>Crassvirales</taxon>
        <taxon>Intestiviridae</taxon>
        <taxon>Churivirinae</taxon>
        <taxon>Jahgtovirus</taxon>
        <taxon>Jahgtovirus gastrointestinalis</taxon>
    </lineage>
</organism>
<protein>
    <submittedName>
        <fullName evidence="1">Uncharacterized protein</fullName>
    </submittedName>
</protein>
<dbReference type="GeneID" id="75690965"/>
<dbReference type="EMBL" id="MZ130479">
    <property type="protein sequence ID" value="QWM89491.1"/>
    <property type="molecule type" value="Genomic_DNA"/>
</dbReference>
<proteinExistence type="predicted"/>
<sequence>MGTNTGLGIGIGIPFKNNALGGDKPYFPPELKARMIGVWTNYGKKNTDADRNIIKNKIPNAGGDLEILNAVYKLNSGFGEYSEDFTTWTKSSKITSVDSESFDFVTNVNWNLLYYKSNIGKDIPSFKVRIKLKGEGKVFYNYITSEGVYTTKAITSEEYVTPISYNTKYTGETPVNCGFSIGITSEEGSGTITQIPNFEDAFVTDGINDMIVSQKTLQEMGVTKELTIVSMIHQISYRNSASVPLTNYIRPNSNYVRSHVSNIGKTGIYGYVCYDISNSGAGNSHVVNTILGDKNDYSINIAGDLSQGKFSVQGYIDDNGNILETSSVAHYWTFAVLGKATEDEINLIIGNYNLDRSLKPDILCNIGKQGITNDNHAEFNDKLIDYSGNGRDIQMNNLAWKGGSGIAAKPYETFKDWLGDSSSTSIITQIDEFTRIVESTTNGYWVSRIRRDSDLDKVYDTITTYLYQDNNMLIHECKYKVDGIDYTIPIYENVGKGYHQLEIYSKDKYTELPENAENIVLSEWYYPKSTKGSIKYSVIPSYKGGILLDGISDFGKVIGMPVYKDYTIVADYERLNKNITNDIGSSSIISKSHASNQGAFLLNHWNNLGTLNHCYSFGEDNIVQIDDSNRKIYYQSKYSNQGISINSGNGIDSDSLWLGTIRDRDSRFFNGVIYSLMSFPYSMNKFLIERQLKKHKLGTLYPNMVEFRPVIKSSVELASKPTFVIRGTSTLLNTGDYIPENSEIWVVITMNNAADRITKFVINGNTIDIPSSAYNPSTMKYGFPFTIDSKSPQKITMTIEQDENYVKFEPVITSNVEYVRLDFYLNNYQKRINIGDYIPKDAYLRANLYLKNNVDELTVFTFNGVNIGYRRSSVDDTAFNINQIYNYDSPQEVNITVDEYIRYEDIVQPYPVVFQITDRNTNQRYSWGDKIKVGSSIQLTQGENPNLLSGLYSVQSYEYEGETYTYNQLKALVIIITKSGIQLSCNKVWTFDDNEPKCILSPRLLRIPNSSYKILGYIPDISGHGNHGVIHNSAYVEGSGVNEDGSYQFDGINDFVTIPTLSKGGKQVLMKVNWSTLNGFIYDQRPASGDKTFGIYTQGDVIAYSQHNNGNTYIDGIINNNIIGSNLSKITHNIVATCDVDNSITPSIGKRSYSNSYFAQMSLYDFMLFDEISTDDKIKELNTYIGITPKVTLPNYYWDNYGKKNTDAKRGYIDEQVSLQKTGTSVNPLENFNISYEGMSGYNGYLVVFGANKTWETSNAVDYIYDINSTIVHITNVKHAANGLLYSYVKRDEALANIKEIPAFRVTVKGLEENSKLIYKYLATENATKESIVYLGNGIHKLPKSFVPTDALLDLTTNSWIGFAITPMIEGELVFDCDITIEILPEYENGLVYDGVSDFTDNKNIPIFTDFTAIIKRVDLDAKNDNSTVMFKGNKIYESSIGNGFILDYCYNSKNYVYSYGKLNQIERDDSKIIYLTPESYNGNPIIKGENEDNLGLVLGKYWKGIIYKTILYSKTISLLEINFLKNLMEKDEIIDINHPIFISNTEDENNASQDT</sequence>